<sequence>MNLKFTAIFTFLLVAGSMIQTNAQQHDYGSKSYGIFIHHGWGGTAESQYGCAITPYPDGSYPQNVDETADNFDVQGFVDDIAAMKPEYLIFTAWHCWQHPLYPSDVLDSWLGEGHCSQRDVLQEILDACEAIDLDVYWYIQPSEAHNFTPEEQAAVGYVNRSTPTETYNDFLNELIAELTNRYKSQVKGFWFDKGLSYGCTDRPRIGETIRSIMPDAILIANTYANESADFGALETKSPTQTFENLGGYPNVSNFDENTWPAWERSVSFVSDQSWTATPGSIRYTSEQMYRYTVLQAGVNEEGGGVAWAMGTYADMSWNPGVRSGMIELGEKIDAVGESIKSTVPSDSWPKPEGTRLQELEWGIATRSVDGDFEYLHVLVAPSGNTLTIDAPEDGRVYTSAVNLRTGNACTFSQTSNQVNVTLDSSDSWDAVDTVIKLTADGGSSPNSGNIALNGTASQSSTDYTGIASRAIDDNTDGAWASGSVTHTSAEDNAWWEVDLGDENEIDEIVVFNRTDVAYMDRLSDFTVSVINDNGVTTFSQTISGTPTPSITVSAGCALGRTVRVQLNTTNTPLSLAEVEVYTCNPVVGATGVSVSPSSTSLTVGATRQVNANLLPANASNQDVTWETSDASIASVDSNGLVTALSNGTAIITGTTVDGGFTDDCTITVLYSGGNLALNGTASQSSTAYTGDASRAIDNNTDGVWSSGSVTHTSPEENPWWEVDLGGLYSIAEINIFGRTDACCAARLSDYTVSVINDDQTPFSANLTDFPEGSVSAGGVYGRIIRIQLNATNTALSLAEVQIFEGDGPVNPTVNTFTIQENEIGFCSVDGKISNNNLDYTGDGFANTSNALGNGVNWEIDGSAGSYNLTWRYASANSRAGDLFIDGTEVATNVVSVSSGSWSTWITESITVSLAAGVKTVRLEATTALGLGNIDYLEVTGPDAAASGCLDTAKFTSNKLVEENNSMFKIYPNPVENMVTIQLETTERADYEVLSISGQVMRSGVINNGTSVLDLSSLNSGFYLIKVTGASTSQIRKMIKN</sequence>
<accession>A0ACC5U8F4</accession>
<proteinExistence type="predicted"/>
<keyword evidence="2" id="KW-1185">Reference proteome</keyword>
<dbReference type="Proteomes" id="UP001647509">
    <property type="component" value="Unassembled WGS sequence"/>
</dbReference>
<evidence type="ECO:0000313" key="2">
    <source>
        <dbReference type="Proteomes" id="UP001647509"/>
    </source>
</evidence>
<protein>
    <submittedName>
        <fullName evidence="1">Discoidin domain-containing protein</fullName>
    </submittedName>
</protein>
<evidence type="ECO:0000313" key="1">
    <source>
        <dbReference type="EMBL" id="MBU2950602.1"/>
    </source>
</evidence>
<organism evidence="1 2">
    <name type="scientific">Pseudotamlana agarivorans</name>
    <dbReference type="NCBI Taxonomy" id="481183"/>
    <lineage>
        <taxon>Bacteria</taxon>
        <taxon>Pseudomonadati</taxon>
        <taxon>Bacteroidota</taxon>
        <taxon>Flavobacteriia</taxon>
        <taxon>Flavobacteriales</taxon>
        <taxon>Flavobacteriaceae</taxon>
        <taxon>Pseudotamlana</taxon>
    </lineage>
</organism>
<name>A0ACC5U8F4_9FLAO</name>
<gene>
    <name evidence="1" type="ORF">KO493_07835</name>
</gene>
<comment type="caution">
    <text evidence="1">The sequence shown here is derived from an EMBL/GenBank/DDBJ whole genome shotgun (WGS) entry which is preliminary data.</text>
</comment>
<reference evidence="1" key="1">
    <citation type="submission" date="2021-05" db="EMBL/GenBank/DDBJ databases">
        <title>Draft genomes of bacteria isolated from model marine particles.</title>
        <authorList>
            <person name="Datta M.S."/>
            <person name="Schwartzman J.A."/>
            <person name="Enke T.N."/>
            <person name="Saavedra J."/>
            <person name="Cermak N."/>
            <person name="Cordero O.X."/>
        </authorList>
    </citation>
    <scope>NUCLEOTIDE SEQUENCE</scope>
    <source>
        <strain evidence="1">I2M19</strain>
    </source>
</reference>
<dbReference type="EMBL" id="JAHKPD010000012">
    <property type="protein sequence ID" value="MBU2950602.1"/>
    <property type="molecule type" value="Genomic_DNA"/>
</dbReference>